<comment type="caution">
    <text evidence="1">The sequence shown here is derived from an EMBL/GenBank/DDBJ whole genome shotgun (WGS) entry which is preliminary data.</text>
</comment>
<protein>
    <recommendedName>
        <fullName evidence="3">HMA domain-containing protein</fullName>
    </recommendedName>
</protein>
<evidence type="ECO:0000313" key="1">
    <source>
        <dbReference type="EMBL" id="KAK8997318.1"/>
    </source>
</evidence>
<dbReference type="Proteomes" id="UP001396334">
    <property type="component" value="Unassembled WGS sequence"/>
</dbReference>
<accession>A0ABR2Q9H4</accession>
<sequence length="183" mass="21469">MLAWNCILRVDTRFVGWRAMLVGVLDGIDGITYNIEGEHGIVRITGRLNPRQLMKALAEVGLRVGLSPVISGYGETDIPPRHGYDYQYHGGYGYNPYGKPEYYYGYSPHYQQQTNWHPIHETYPHYLHYNQKYPYYESQAEYFPRSHYYQNYTYYQPQAGYFPQAPPQPEGSRDGDPEWCTIM</sequence>
<dbReference type="EMBL" id="JBBPBN010000043">
    <property type="protein sequence ID" value="KAK8997318.1"/>
    <property type="molecule type" value="Genomic_DNA"/>
</dbReference>
<keyword evidence="2" id="KW-1185">Reference proteome</keyword>
<evidence type="ECO:0000313" key="2">
    <source>
        <dbReference type="Proteomes" id="UP001396334"/>
    </source>
</evidence>
<organism evidence="1 2">
    <name type="scientific">Hibiscus sabdariffa</name>
    <name type="common">roselle</name>
    <dbReference type="NCBI Taxonomy" id="183260"/>
    <lineage>
        <taxon>Eukaryota</taxon>
        <taxon>Viridiplantae</taxon>
        <taxon>Streptophyta</taxon>
        <taxon>Embryophyta</taxon>
        <taxon>Tracheophyta</taxon>
        <taxon>Spermatophyta</taxon>
        <taxon>Magnoliopsida</taxon>
        <taxon>eudicotyledons</taxon>
        <taxon>Gunneridae</taxon>
        <taxon>Pentapetalae</taxon>
        <taxon>rosids</taxon>
        <taxon>malvids</taxon>
        <taxon>Malvales</taxon>
        <taxon>Malvaceae</taxon>
        <taxon>Malvoideae</taxon>
        <taxon>Hibiscus</taxon>
    </lineage>
</organism>
<name>A0ABR2Q9H4_9ROSI</name>
<proteinExistence type="predicted"/>
<reference evidence="1 2" key="1">
    <citation type="journal article" date="2024" name="G3 (Bethesda)">
        <title>Genome assembly of Hibiscus sabdariffa L. provides insights into metabolisms of medicinal natural products.</title>
        <authorList>
            <person name="Kim T."/>
        </authorList>
    </citation>
    <scope>NUCLEOTIDE SEQUENCE [LARGE SCALE GENOMIC DNA]</scope>
    <source>
        <strain evidence="1">TK-2024</strain>
        <tissue evidence="1">Old leaves</tissue>
    </source>
</reference>
<evidence type="ECO:0008006" key="3">
    <source>
        <dbReference type="Google" id="ProtNLM"/>
    </source>
</evidence>
<gene>
    <name evidence="1" type="ORF">V6N11_020799</name>
</gene>